<dbReference type="InterPro" id="IPR036412">
    <property type="entry name" value="HAD-like_sf"/>
</dbReference>
<feature type="non-terminal residue" evidence="1">
    <location>
        <position position="156"/>
    </location>
</feature>
<evidence type="ECO:0008006" key="3">
    <source>
        <dbReference type="Google" id="ProtNLM"/>
    </source>
</evidence>
<proteinExistence type="predicted"/>
<sequence>MPLVVDLDGTLLRSDLLVESALSLARAQPLRALAPVLWLAGGKASLKQRLAQAAEIDVTTLPYDQRVLDLIAQARAAGRRVVLATASHRLYAERIAAHLQLFDEVLATEGGVNLSAERKRDRLLQRYGARGYDYAGNAHDDLPVWAAARQAYVVDA</sequence>
<reference evidence="1 2" key="1">
    <citation type="submission" date="2019-03" db="EMBL/GenBank/DDBJ databases">
        <title>Draft Genome Sequence of Duganella callidus sp. nov., a Novel Duganella Species Isolated from Cultivated Soil.</title>
        <authorList>
            <person name="Raths R."/>
            <person name="Peta V."/>
            <person name="Bucking H."/>
        </authorList>
    </citation>
    <scope>NUCLEOTIDE SEQUENCE [LARGE SCALE GENOMIC DNA]</scope>
    <source>
        <strain evidence="1 2">DN04</strain>
    </source>
</reference>
<protein>
    <recommendedName>
        <fullName evidence="3">Prenyltransferase</fullName>
    </recommendedName>
</protein>
<accession>A0A4Y9S3U1</accession>
<keyword evidence="2" id="KW-1185">Reference proteome</keyword>
<dbReference type="Proteomes" id="UP000297729">
    <property type="component" value="Unassembled WGS sequence"/>
</dbReference>
<dbReference type="EMBL" id="SPVG01000244">
    <property type="protein sequence ID" value="TFW16030.1"/>
    <property type="molecule type" value="Genomic_DNA"/>
</dbReference>
<gene>
    <name evidence="1" type="ORF">E4L98_24645</name>
</gene>
<name>A0A4Y9S3U1_9BURK</name>
<comment type="caution">
    <text evidence="1">The sequence shown here is derived from an EMBL/GenBank/DDBJ whole genome shotgun (WGS) entry which is preliminary data.</text>
</comment>
<dbReference type="Gene3D" id="3.40.50.1000">
    <property type="entry name" value="HAD superfamily/HAD-like"/>
    <property type="match status" value="1"/>
</dbReference>
<organism evidence="1 2">
    <name type="scientific">Duganella callida</name>
    <dbReference type="NCBI Taxonomy" id="2561932"/>
    <lineage>
        <taxon>Bacteria</taxon>
        <taxon>Pseudomonadati</taxon>
        <taxon>Pseudomonadota</taxon>
        <taxon>Betaproteobacteria</taxon>
        <taxon>Burkholderiales</taxon>
        <taxon>Oxalobacteraceae</taxon>
        <taxon>Telluria group</taxon>
        <taxon>Duganella</taxon>
    </lineage>
</organism>
<dbReference type="SUPFAM" id="SSF56784">
    <property type="entry name" value="HAD-like"/>
    <property type="match status" value="1"/>
</dbReference>
<evidence type="ECO:0000313" key="2">
    <source>
        <dbReference type="Proteomes" id="UP000297729"/>
    </source>
</evidence>
<dbReference type="Pfam" id="PF12710">
    <property type="entry name" value="HAD"/>
    <property type="match status" value="1"/>
</dbReference>
<dbReference type="AlphaFoldDB" id="A0A4Y9S3U1"/>
<dbReference type="InterPro" id="IPR023214">
    <property type="entry name" value="HAD_sf"/>
</dbReference>
<evidence type="ECO:0000313" key="1">
    <source>
        <dbReference type="EMBL" id="TFW16030.1"/>
    </source>
</evidence>